<dbReference type="PANTHER" id="PTHR42831:SF1">
    <property type="entry name" value="FE-S PROTEIN MATURATION AUXILIARY FACTOR YITW"/>
    <property type="match status" value="1"/>
</dbReference>
<dbReference type="AlphaFoldDB" id="A0A841Q3X2"/>
<dbReference type="SUPFAM" id="SSF117916">
    <property type="entry name" value="Fe-S cluster assembly (FSCA) domain-like"/>
    <property type="match status" value="1"/>
</dbReference>
<dbReference type="InterPro" id="IPR034904">
    <property type="entry name" value="FSCA_dom_sf"/>
</dbReference>
<dbReference type="EMBL" id="JACHGH010000004">
    <property type="protein sequence ID" value="MBB6453087.1"/>
    <property type="molecule type" value="Genomic_DNA"/>
</dbReference>
<evidence type="ECO:0000313" key="2">
    <source>
        <dbReference type="EMBL" id="MBB6453087.1"/>
    </source>
</evidence>
<sequence>MEILKKVEQALYQVIDPELNVNIMDLGLVYNLKVKENNDVYIKMTLTTPGCPLHDTIVGGAEKVVEAIDGVNDVQIDLVWLPQWSPDKMSKKAKEMLMS</sequence>
<reference evidence="2 3" key="1">
    <citation type="submission" date="2020-08" db="EMBL/GenBank/DDBJ databases">
        <title>Genomic Encyclopedia of Type Strains, Phase IV (KMG-IV): sequencing the most valuable type-strain genomes for metagenomic binning, comparative biology and taxonomic classification.</title>
        <authorList>
            <person name="Goeker M."/>
        </authorList>
    </citation>
    <scope>NUCLEOTIDE SEQUENCE [LARGE SCALE GENOMIC DNA]</scope>
    <source>
        <strain evidence="2 3">DSM 19612</strain>
    </source>
</reference>
<accession>A0A841Q3X2</accession>
<protein>
    <submittedName>
        <fullName evidence="2">Metal-sulfur cluster biosynthetic enzyme</fullName>
    </submittedName>
</protein>
<keyword evidence="3" id="KW-1185">Reference proteome</keyword>
<evidence type="ECO:0000313" key="3">
    <source>
        <dbReference type="Proteomes" id="UP000581688"/>
    </source>
</evidence>
<dbReference type="Gene3D" id="3.30.300.130">
    <property type="entry name" value="Fe-S cluster assembly (FSCA)"/>
    <property type="match status" value="1"/>
</dbReference>
<dbReference type="InterPro" id="IPR052339">
    <property type="entry name" value="Fe-S_Maturation_MIP18"/>
</dbReference>
<evidence type="ECO:0000259" key="1">
    <source>
        <dbReference type="Pfam" id="PF01883"/>
    </source>
</evidence>
<dbReference type="PANTHER" id="PTHR42831">
    <property type="entry name" value="FE-S PROTEIN MATURATION AUXILIARY FACTOR YITW"/>
    <property type="match status" value="1"/>
</dbReference>
<dbReference type="RefSeq" id="WP_174495795.1">
    <property type="nucleotide sequence ID" value="NZ_CADDWK010000004.1"/>
</dbReference>
<proteinExistence type="predicted"/>
<organism evidence="2 3">
    <name type="scientific">Salirhabdus euzebyi</name>
    <dbReference type="NCBI Taxonomy" id="394506"/>
    <lineage>
        <taxon>Bacteria</taxon>
        <taxon>Bacillati</taxon>
        <taxon>Bacillota</taxon>
        <taxon>Bacilli</taxon>
        <taxon>Bacillales</taxon>
        <taxon>Bacillaceae</taxon>
        <taxon>Salirhabdus</taxon>
    </lineage>
</organism>
<gene>
    <name evidence="2" type="ORF">HNQ94_001535</name>
</gene>
<dbReference type="Pfam" id="PF01883">
    <property type="entry name" value="FeS_assembly_P"/>
    <property type="match status" value="1"/>
</dbReference>
<feature type="domain" description="MIP18 family-like" evidence="1">
    <location>
        <begin position="6"/>
        <end position="76"/>
    </location>
</feature>
<comment type="caution">
    <text evidence="2">The sequence shown here is derived from an EMBL/GenBank/DDBJ whole genome shotgun (WGS) entry which is preliminary data.</text>
</comment>
<name>A0A841Q3X2_9BACI</name>
<dbReference type="InterPro" id="IPR002744">
    <property type="entry name" value="MIP18-like"/>
</dbReference>
<dbReference type="Proteomes" id="UP000581688">
    <property type="component" value="Unassembled WGS sequence"/>
</dbReference>